<evidence type="ECO:0000313" key="1">
    <source>
        <dbReference type="EMBL" id="KAL3312929.1"/>
    </source>
</evidence>
<sequence>MITLVDELSKTKQIKDVDGMRSVKPSTFSQFYQLIMSRLPEAFVKCNQFRLINGLPPIPLKCDAGVTEQEPGDEASILLARRQSVEAIEAIIMETLLELYDLYNYHDREDFNPCLI</sequence>
<comment type="caution">
    <text evidence="1">The sequence shown here is derived from an EMBL/GenBank/DDBJ whole genome shotgun (WGS) entry which is preliminary data.</text>
</comment>
<dbReference type="AlphaFoldDB" id="A0ABD2PZV0"/>
<dbReference type="Proteomes" id="UP001626550">
    <property type="component" value="Unassembled WGS sequence"/>
</dbReference>
<proteinExistence type="predicted"/>
<dbReference type="EMBL" id="JBJKFK010001502">
    <property type="protein sequence ID" value="KAL3312929.1"/>
    <property type="molecule type" value="Genomic_DNA"/>
</dbReference>
<name>A0ABD2PZV0_9PLAT</name>
<protein>
    <submittedName>
        <fullName evidence="1">Uncharacterized protein</fullName>
    </submittedName>
</protein>
<organism evidence="1 2">
    <name type="scientific">Cichlidogyrus casuarinus</name>
    <dbReference type="NCBI Taxonomy" id="1844966"/>
    <lineage>
        <taxon>Eukaryota</taxon>
        <taxon>Metazoa</taxon>
        <taxon>Spiralia</taxon>
        <taxon>Lophotrochozoa</taxon>
        <taxon>Platyhelminthes</taxon>
        <taxon>Monogenea</taxon>
        <taxon>Monopisthocotylea</taxon>
        <taxon>Dactylogyridea</taxon>
        <taxon>Ancyrocephalidae</taxon>
        <taxon>Cichlidogyrus</taxon>
    </lineage>
</organism>
<evidence type="ECO:0000313" key="2">
    <source>
        <dbReference type="Proteomes" id="UP001626550"/>
    </source>
</evidence>
<keyword evidence="2" id="KW-1185">Reference proteome</keyword>
<accession>A0ABD2PZV0</accession>
<gene>
    <name evidence="1" type="ORF">Ciccas_008477</name>
</gene>
<reference evidence="1 2" key="1">
    <citation type="submission" date="2024-11" db="EMBL/GenBank/DDBJ databases">
        <title>Adaptive evolution of stress response genes in parasites aligns with host niche diversity.</title>
        <authorList>
            <person name="Hahn C."/>
            <person name="Resl P."/>
        </authorList>
    </citation>
    <scope>NUCLEOTIDE SEQUENCE [LARGE SCALE GENOMIC DNA]</scope>
    <source>
        <strain evidence="1">EGGRZ-B1_66</strain>
        <tissue evidence="1">Body</tissue>
    </source>
</reference>